<evidence type="ECO:0000313" key="2">
    <source>
        <dbReference type="EMBL" id="MBV7271411.1"/>
    </source>
</evidence>
<accession>A0A949TT55</accession>
<dbReference type="Pfam" id="PF04909">
    <property type="entry name" value="Amidohydro_2"/>
    <property type="match status" value="1"/>
</dbReference>
<dbReference type="EMBL" id="JAEEGC010000004">
    <property type="protein sequence ID" value="MBV7271411.1"/>
    <property type="molecule type" value="Genomic_DNA"/>
</dbReference>
<comment type="caution">
    <text evidence="2">The sequence shown here is derived from an EMBL/GenBank/DDBJ whole genome shotgun (WGS) entry which is preliminary data.</text>
</comment>
<dbReference type="GO" id="GO:0016787">
    <property type="term" value="F:hydrolase activity"/>
    <property type="evidence" value="ECO:0007669"/>
    <property type="project" value="InterPro"/>
</dbReference>
<dbReference type="GO" id="GO:0005829">
    <property type="term" value="C:cytosol"/>
    <property type="evidence" value="ECO:0007669"/>
    <property type="project" value="TreeGrafter"/>
</dbReference>
<reference evidence="2" key="1">
    <citation type="submission" date="2020-12" db="EMBL/GenBank/DDBJ databases">
        <title>Clostridium thailandense sp. nov., a novel acetogenic bacterium isolated from peat land soil in Thailand.</title>
        <authorList>
            <person name="Chaikitkaew S."/>
            <person name="Birkeland N.K."/>
        </authorList>
    </citation>
    <scope>NUCLEOTIDE SEQUENCE</scope>
    <source>
        <strain evidence="2">PL3</strain>
    </source>
</reference>
<dbReference type="GO" id="GO:0019748">
    <property type="term" value="P:secondary metabolic process"/>
    <property type="evidence" value="ECO:0007669"/>
    <property type="project" value="TreeGrafter"/>
</dbReference>
<name>A0A949TT55_9CLOT</name>
<gene>
    <name evidence="2" type="ORF">I6U48_00555</name>
</gene>
<dbReference type="GO" id="GO:0016831">
    <property type="term" value="F:carboxy-lyase activity"/>
    <property type="evidence" value="ECO:0007669"/>
    <property type="project" value="InterPro"/>
</dbReference>
<dbReference type="PANTHER" id="PTHR21240">
    <property type="entry name" value="2-AMINO-3-CARBOXYLMUCONATE-6-SEMIALDEHYDE DECARBOXYLASE"/>
    <property type="match status" value="1"/>
</dbReference>
<feature type="domain" description="Amidohydrolase-related" evidence="1">
    <location>
        <begin position="66"/>
        <end position="330"/>
    </location>
</feature>
<dbReference type="InterPro" id="IPR006680">
    <property type="entry name" value="Amidohydro-rel"/>
</dbReference>
<keyword evidence="3" id="KW-1185">Reference proteome</keyword>
<dbReference type="RefSeq" id="WP_218318450.1">
    <property type="nucleotide sequence ID" value="NZ_JAEEGC010000004.1"/>
</dbReference>
<sequence length="330" mass="36693">MEIKTIALEEHYATPDFMKGPGKKEGDMVLAANGAAQVKPNLIDKLCDLDNIRISDMDTEGVDIQVLSLTSPGTEQLGPDEAIALSRETNDYLAAAIRKNPKRFLGLATLPTSAPDAAVDELERMVLKHGFKGAVINGHVGGHYLDDEFFWPILECAEKLRVPIYLHPTPPPQSVIDTYYTGNFSSQVTTALSAFAWGWHIETAVNALRLILSGALDRYPKLQIVIGHMGETLPFMISRLDRGLPKEMTKLNRSLSSYLRENFYYTFSGFNYTQTFLDLLLQVGVDRIMFSADYPYGSMAAARTFLDQLPISPADKERIAHGNAEHLLRL</sequence>
<evidence type="ECO:0000313" key="3">
    <source>
        <dbReference type="Proteomes" id="UP000694308"/>
    </source>
</evidence>
<organism evidence="2 3">
    <name type="scientific">Clostridium thailandense</name>
    <dbReference type="NCBI Taxonomy" id="2794346"/>
    <lineage>
        <taxon>Bacteria</taxon>
        <taxon>Bacillati</taxon>
        <taxon>Bacillota</taxon>
        <taxon>Clostridia</taxon>
        <taxon>Eubacteriales</taxon>
        <taxon>Clostridiaceae</taxon>
        <taxon>Clostridium</taxon>
    </lineage>
</organism>
<dbReference type="AlphaFoldDB" id="A0A949TT55"/>
<proteinExistence type="predicted"/>
<dbReference type="Proteomes" id="UP000694308">
    <property type="component" value="Unassembled WGS sequence"/>
</dbReference>
<dbReference type="PANTHER" id="PTHR21240:SF30">
    <property type="entry name" value="AMIDOHYDROLASE-RELATED DOMAIN-CONTAINING PROTEIN-RELATED"/>
    <property type="match status" value="1"/>
</dbReference>
<dbReference type="InterPro" id="IPR032465">
    <property type="entry name" value="ACMSD"/>
</dbReference>
<protein>
    <submittedName>
        <fullName evidence="2">Amidohydrolase</fullName>
    </submittedName>
</protein>
<evidence type="ECO:0000259" key="1">
    <source>
        <dbReference type="Pfam" id="PF04909"/>
    </source>
</evidence>